<evidence type="ECO:0000256" key="4">
    <source>
        <dbReference type="ARBA" id="ARBA00022605"/>
    </source>
</evidence>
<gene>
    <name evidence="11" type="primary">aroK</name>
    <name evidence="12" type="ORF">SAMN02745213_00461</name>
</gene>
<keyword evidence="11" id="KW-0460">Magnesium</keyword>
<evidence type="ECO:0000313" key="12">
    <source>
        <dbReference type="EMBL" id="SKA58450.1"/>
    </source>
</evidence>
<evidence type="ECO:0000256" key="10">
    <source>
        <dbReference type="ARBA" id="ARBA00048567"/>
    </source>
</evidence>
<keyword evidence="11" id="KW-0479">Metal-binding</keyword>
<dbReference type="HAMAP" id="MF_00109">
    <property type="entry name" value="Shikimate_kinase"/>
    <property type="match status" value="1"/>
</dbReference>
<evidence type="ECO:0000256" key="5">
    <source>
        <dbReference type="ARBA" id="ARBA00022679"/>
    </source>
</evidence>
<dbReference type="EC" id="2.7.1.71" evidence="3 11"/>
<keyword evidence="8 11" id="KW-0067">ATP-binding</keyword>
<dbReference type="UniPathway" id="UPA00053">
    <property type="reaction ID" value="UER00088"/>
</dbReference>
<dbReference type="AlphaFoldDB" id="A0A1T4V0F2"/>
<keyword evidence="6 11" id="KW-0547">Nucleotide-binding</keyword>
<organism evidence="12 13">
    <name type="scientific">Succinivibrio dextrinosolvens DSM 3072</name>
    <dbReference type="NCBI Taxonomy" id="1123324"/>
    <lineage>
        <taxon>Bacteria</taxon>
        <taxon>Pseudomonadati</taxon>
        <taxon>Pseudomonadota</taxon>
        <taxon>Gammaproteobacteria</taxon>
        <taxon>Aeromonadales</taxon>
        <taxon>Succinivibrionaceae</taxon>
        <taxon>Succinivibrio</taxon>
    </lineage>
</organism>
<comment type="caution">
    <text evidence="11">Lacks conserved residue(s) required for the propagation of feature annotation.</text>
</comment>
<keyword evidence="11" id="KW-0963">Cytoplasm</keyword>
<dbReference type="InterPro" id="IPR023000">
    <property type="entry name" value="Shikimate_kinase_CS"/>
</dbReference>
<comment type="pathway">
    <text evidence="1 11">Metabolic intermediate biosynthesis; chorismate biosynthesis; chorismate from D-erythrose 4-phosphate and phosphoenolpyruvate: step 5/7.</text>
</comment>
<keyword evidence="7 11" id="KW-0418">Kinase</keyword>
<dbReference type="SUPFAM" id="SSF52540">
    <property type="entry name" value="P-loop containing nucleoside triphosphate hydrolases"/>
    <property type="match status" value="1"/>
</dbReference>
<evidence type="ECO:0000256" key="7">
    <source>
        <dbReference type="ARBA" id="ARBA00022777"/>
    </source>
</evidence>
<dbReference type="PRINTS" id="PR01100">
    <property type="entry name" value="SHIKIMTKNASE"/>
</dbReference>
<dbReference type="CDD" id="cd00464">
    <property type="entry name" value="SK"/>
    <property type="match status" value="1"/>
</dbReference>
<feature type="binding site" evidence="11">
    <location>
        <position position="20"/>
    </location>
    <ligand>
        <name>Mg(2+)</name>
        <dbReference type="ChEBI" id="CHEBI:18420"/>
    </ligand>
</feature>
<dbReference type="PANTHER" id="PTHR21087:SF16">
    <property type="entry name" value="SHIKIMATE KINASE 1, CHLOROPLASTIC"/>
    <property type="match status" value="1"/>
</dbReference>
<dbReference type="GO" id="GO:0009073">
    <property type="term" value="P:aromatic amino acid family biosynthetic process"/>
    <property type="evidence" value="ECO:0007669"/>
    <property type="project" value="UniProtKB-KW"/>
</dbReference>
<dbReference type="GO" id="GO:0004765">
    <property type="term" value="F:shikimate kinase activity"/>
    <property type="evidence" value="ECO:0007669"/>
    <property type="project" value="UniProtKB-UniRule"/>
</dbReference>
<evidence type="ECO:0000256" key="2">
    <source>
        <dbReference type="ARBA" id="ARBA00006997"/>
    </source>
</evidence>
<evidence type="ECO:0000313" key="13">
    <source>
        <dbReference type="Proteomes" id="UP000242432"/>
    </source>
</evidence>
<keyword evidence="13" id="KW-1185">Reference proteome</keyword>
<dbReference type="Pfam" id="PF01202">
    <property type="entry name" value="SKI"/>
    <property type="match status" value="1"/>
</dbReference>
<evidence type="ECO:0000256" key="6">
    <source>
        <dbReference type="ARBA" id="ARBA00022741"/>
    </source>
</evidence>
<dbReference type="GO" id="GO:0008652">
    <property type="term" value="P:amino acid biosynthetic process"/>
    <property type="evidence" value="ECO:0007669"/>
    <property type="project" value="UniProtKB-KW"/>
</dbReference>
<evidence type="ECO:0000256" key="1">
    <source>
        <dbReference type="ARBA" id="ARBA00004842"/>
    </source>
</evidence>
<feature type="binding site" evidence="11">
    <location>
        <position position="121"/>
    </location>
    <ligand>
        <name>ATP</name>
        <dbReference type="ChEBI" id="CHEBI:30616"/>
    </ligand>
</feature>
<dbReference type="RefSeq" id="WP_078928040.1">
    <property type="nucleotide sequence ID" value="NZ_FUXX01000004.1"/>
</dbReference>
<protein>
    <recommendedName>
        <fullName evidence="3 11">Shikimate kinase</fullName>
        <shortName evidence="11">SK</shortName>
        <ecNumber evidence="3 11">2.7.1.71</ecNumber>
    </recommendedName>
</protein>
<feature type="binding site" evidence="11">
    <location>
        <position position="62"/>
    </location>
    <ligand>
        <name>substrate</name>
    </ligand>
</feature>
<evidence type="ECO:0000256" key="9">
    <source>
        <dbReference type="ARBA" id="ARBA00023141"/>
    </source>
</evidence>
<evidence type="ECO:0000256" key="3">
    <source>
        <dbReference type="ARBA" id="ARBA00012154"/>
    </source>
</evidence>
<feature type="binding site" evidence="11">
    <location>
        <position position="140"/>
    </location>
    <ligand>
        <name>substrate</name>
    </ligand>
</feature>
<reference evidence="13" key="1">
    <citation type="submission" date="2017-02" db="EMBL/GenBank/DDBJ databases">
        <authorList>
            <person name="Varghese N."/>
            <person name="Submissions S."/>
        </authorList>
    </citation>
    <scope>NUCLEOTIDE SEQUENCE [LARGE SCALE GENOMIC DNA]</scope>
    <source>
        <strain evidence="13">DSM 3072</strain>
    </source>
</reference>
<comment type="subunit">
    <text evidence="11">Monomer.</text>
</comment>
<dbReference type="PROSITE" id="PS01128">
    <property type="entry name" value="SHIKIMATE_KINASE"/>
    <property type="match status" value="1"/>
</dbReference>
<dbReference type="InterPro" id="IPR027417">
    <property type="entry name" value="P-loop_NTPase"/>
</dbReference>
<feature type="binding site" evidence="11">
    <location>
        <position position="83"/>
    </location>
    <ligand>
        <name>substrate</name>
    </ligand>
</feature>
<dbReference type="EMBL" id="FUXX01000004">
    <property type="protein sequence ID" value="SKA58450.1"/>
    <property type="molecule type" value="Genomic_DNA"/>
</dbReference>
<accession>A0A1T4V0F2</accession>
<dbReference type="GO" id="GO:0009423">
    <property type="term" value="P:chorismate biosynthetic process"/>
    <property type="evidence" value="ECO:0007669"/>
    <property type="project" value="UniProtKB-UniRule"/>
</dbReference>
<dbReference type="GO" id="GO:0000287">
    <property type="term" value="F:magnesium ion binding"/>
    <property type="evidence" value="ECO:0007669"/>
    <property type="project" value="UniProtKB-UniRule"/>
</dbReference>
<comment type="similarity">
    <text evidence="2 11">Belongs to the shikimate kinase family.</text>
</comment>
<dbReference type="Proteomes" id="UP000242432">
    <property type="component" value="Unassembled WGS sequence"/>
</dbReference>
<feature type="binding site" evidence="11">
    <location>
        <begin position="16"/>
        <end position="21"/>
    </location>
    <ligand>
        <name>ATP</name>
        <dbReference type="ChEBI" id="CHEBI:30616"/>
    </ligand>
</feature>
<feature type="binding site" evidence="11">
    <location>
        <position position="38"/>
    </location>
    <ligand>
        <name>substrate</name>
    </ligand>
</feature>
<dbReference type="Gene3D" id="3.40.50.300">
    <property type="entry name" value="P-loop containing nucleotide triphosphate hydrolases"/>
    <property type="match status" value="1"/>
</dbReference>
<comment type="subcellular location">
    <subcellularLocation>
        <location evidence="11">Cytoplasm</location>
    </subcellularLocation>
</comment>
<dbReference type="STRING" id="83771.SAMN02910357_01533"/>
<dbReference type="GO" id="GO:0005829">
    <property type="term" value="C:cytosol"/>
    <property type="evidence" value="ECO:0007669"/>
    <property type="project" value="TreeGrafter"/>
</dbReference>
<keyword evidence="9 11" id="KW-0057">Aromatic amino acid biosynthesis</keyword>
<sequence length="172" mass="19361">MSKAEKNRIFLVGPMGAGKSSIGKSLALLTQKPFIDVDEEIVRTTLKSIPEIFEESGESGFRKVETEVLKKCLKYEAVIATGGGIVGSEENRQILKDNGFVVYLYADVDTQYLRTMNDSNRPMINVADPKARLNEIFSKRKPLYEEVQDCLVDTNTHTIKECVEQIKAEIRK</sequence>
<name>A0A1T4V0F2_9GAMM</name>
<dbReference type="InterPro" id="IPR000623">
    <property type="entry name" value="Shikimate_kinase/TSH1"/>
</dbReference>
<evidence type="ECO:0000256" key="11">
    <source>
        <dbReference type="HAMAP-Rule" id="MF_00109"/>
    </source>
</evidence>
<dbReference type="PANTHER" id="PTHR21087">
    <property type="entry name" value="SHIKIMATE KINASE"/>
    <property type="match status" value="1"/>
</dbReference>
<dbReference type="InterPro" id="IPR031322">
    <property type="entry name" value="Shikimate/glucono_kinase"/>
</dbReference>
<proteinExistence type="inferred from homology"/>
<evidence type="ECO:0000256" key="8">
    <source>
        <dbReference type="ARBA" id="ARBA00022840"/>
    </source>
</evidence>
<comment type="function">
    <text evidence="11">Catalyzes the specific phosphorylation of the 3-hydroxyl group of shikimic acid using ATP as a cosubstrate.</text>
</comment>
<dbReference type="GO" id="GO:0005524">
    <property type="term" value="F:ATP binding"/>
    <property type="evidence" value="ECO:0007669"/>
    <property type="project" value="UniProtKB-UniRule"/>
</dbReference>
<keyword evidence="5 11" id="KW-0808">Transferase</keyword>
<comment type="cofactor">
    <cofactor evidence="11">
        <name>Mg(2+)</name>
        <dbReference type="ChEBI" id="CHEBI:18420"/>
    </cofactor>
    <text evidence="11">Binds 1 Mg(2+) ion per subunit.</text>
</comment>
<comment type="catalytic activity">
    <reaction evidence="10 11">
        <text>shikimate + ATP = 3-phosphoshikimate + ADP + H(+)</text>
        <dbReference type="Rhea" id="RHEA:13121"/>
        <dbReference type="ChEBI" id="CHEBI:15378"/>
        <dbReference type="ChEBI" id="CHEBI:30616"/>
        <dbReference type="ChEBI" id="CHEBI:36208"/>
        <dbReference type="ChEBI" id="CHEBI:145989"/>
        <dbReference type="ChEBI" id="CHEBI:456216"/>
        <dbReference type="EC" id="2.7.1.71"/>
    </reaction>
</comment>
<keyword evidence="4 11" id="KW-0028">Amino-acid biosynthesis</keyword>